<dbReference type="EMBL" id="LBWE01000002">
    <property type="protein sequence ID" value="KKR02165.1"/>
    <property type="molecule type" value="Genomic_DNA"/>
</dbReference>
<name>A0A837HPQ6_9BACT</name>
<sequence>MKKRNVLNSPRLLALKRRKRRTVLSKILLLLVVLLAILGSLAYIFRIPSLNIKSVEIDGTRVIDADTIRANIEKEIAGNYLWILPKTNIFLYPKSKIKEELSKSFKRLKNIDVSTLNNTVLKVTVFEREAKYLWCETEEKCYFMDGDGFIFDEAPYFSGEVYFRFYGSSNGDFVKLFPFKKIIEDMGLKPIGLSILENSNVEMFLSGKSKPKIIFNATSDFQKIAENLQAALATEPLRSDFKNKYSSLLYLDLRYGNKVYFKFK</sequence>
<evidence type="ECO:0000313" key="1">
    <source>
        <dbReference type="EMBL" id="KKR02165.1"/>
    </source>
</evidence>
<evidence type="ECO:0000313" key="2">
    <source>
        <dbReference type="Proteomes" id="UP000033998"/>
    </source>
</evidence>
<protein>
    <recommendedName>
        <fullName evidence="3">POTRA domain-containing protein</fullName>
    </recommendedName>
</protein>
<gene>
    <name evidence="1" type="ORF">UT27_C0002G0024</name>
</gene>
<dbReference type="AlphaFoldDB" id="A0A837HPQ6"/>
<comment type="caution">
    <text evidence="1">The sequence shown here is derived from an EMBL/GenBank/DDBJ whole genome shotgun (WGS) entry which is preliminary data.</text>
</comment>
<dbReference type="Proteomes" id="UP000033998">
    <property type="component" value="Unassembled WGS sequence"/>
</dbReference>
<reference evidence="1 2" key="1">
    <citation type="journal article" date="2015" name="Nature">
        <title>rRNA introns, odd ribosomes, and small enigmatic genomes across a large radiation of phyla.</title>
        <authorList>
            <person name="Brown C.T."/>
            <person name="Hug L.A."/>
            <person name="Thomas B.C."/>
            <person name="Sharon I."/>
            <person name="Castelle C.J."/>
            <person name="Singh A."/>
            <person name="Wilkins M.J."/>
            <person name="Williams K.H."/>
            <person name="Banfield J.F."/>
        </authorList>
    </citation>
    <scope>NUCLEOTIDE SEQUENCE [LARGE SCALE GENOMIC DNA]</scope>
</reference>
<evidence type="ECO:0008006" key="3">
    <source>
        <dbReference type="Google" id="ProtNLM"/>
    </source>
</evidence>
<proteinExistence type="predicted"/>
<accession>A0A837HPQ6</accession>
<organism evidence="1 2">
    <name type="scientific">Candidatus Nomurabacteria bacterium GW2011_GWD2_39_12</name>
    <dbReference type="NCBI Taxonomy" id="1618759"/>
    <lineage>
        <taxon>Bacteria</taxon>
        <taxon>Candidatus Nomuraibacteriota</taxon>
    </lineage>
</organism>